<dbReference type="GO" id="GO:0008360">
    <property type="term" value="P:regulation of cell shape"/>
    <property type="evidence" value="ECO:0007669"/>
    <property type="project" value="UniProtKB-KW"/>
</dbReference>
<dbReference type="Pfam" id="PF03717">
    <property type="entry name" value="PBP_dimer"/>
    <property type="match status" value="1"/>
</dbReference>
<dbReference type="GO" id="GO:0071555">
    <property type="term" value="P:cell wall organization"/>
    <property type="evidence" value="ECO:0007669"/>
    <property type="project" value="UniProtKB-KW"/>
</dbReference>
<evidence type="ECO:0000256" key="10">
    <source>
        <dbReference type="ARBA" id="ARBA00023316"/>
    </source>
</evidence>
<proteinExistence type="inferred from homology"/>
<dbReference type="Gene3D" id="3.90.1310.10">
    <property type="entry name" value="Penicillin-binding protein 2a (Domain 2)"/>
    <property type="match status" value="1"/>
</dbReference>
<evidence type="ECO:0000256" key="9">
    <source>
        <dbReference type="ARBA" id="ARBA00023136"/>
    </source>
</evidence>
<dbReference type="Proteomes" id="UP000294743">
    <property type="component" value="Unassembled WGS sequence"/>
</dbReference>
<dbReference type="GO" id="GO:0071972">
    <property type="term" value="F:peptidoglycan L,D-transpeptidase activity"/>
    <property type="evidence" value="ECO:0007669"/>
    <property type="project" value="TreeGrafter"/>
</dbReference>
<dbReference type="InterPro" id="IPR005311">
    <property type="entry name" value="PBP_dimer"/>
</dbReference>
<dbReference type="EMBL" id="SODD01000013">
    <property type="protein sequence ID" value="TDW20362.1"/>
    <property type="molecule type" value="Genomic_DNA"/>
</dbReference>
<dbReference type="RefSeq" id="WP_134169238.1">
    <property type="nucleotide sequence ID" value="NZ_SODD01000013.1"/>
</dbReference>
<evidence type="ECO:0000256" key="8">
    <source>
        <dbReference type="ARBA" id="ARBA00022989"/>
    </source>
</evidence>
<comment type="subcellular location">
    <subcellularLocation>
        <location evidence="2">Cell membrane</location>
    </subcellularLocation>
    <subcellularLocation>
        <location evidence="1">Membrane</location>
        <topology evidence="1">Single-pass membrane protein</topology>
    </subcellularLocation>
</comment>
<dbReference type="Gene3D" id="3.40.710.10">
    <property type="entry name" value="DD-peptidase/beta-lactamase superfamily"/>
    <property type="match status" value="1"/>
</dbReference>
<keyword evidence="6" id="KW-0133">Cell shape</keyword>
<dbReference type="Pfam" id="PF00905">
    <property type="entry name" value="Transpeptidase"/>
    <property type="match status" value="1"/>
</dbReference>
<evidence type="ECO:0000256" key="4">
    <source>
        <dbReference type="ARBA" id="ARBA00022475"/>
    </source>
</evidence>
<comment type="caution">
    <text evidence="14">The sequence shown here is derived from an EMBL/GenBank/DDBJ whole genome shotgun (WGS) entry which is preliminary data.</text>
</comment>
<dbReference type="InterPro" id="IPR050515">
    <property type="entry name" value="Beta-lactam/transpept"/>
</dbReference>
<organism evidence="14 15">
    <name type="scientific">Breznakia blatticola</name>
    <dbReference type="NCBI Taxonomy" id="1754012"/>
    <lineage>
        <taxon>Bacteria</taxon>
        <taxon>Bacillati</taxon>
        <taxon>Bacillota</taxon>
        <taxon>Erysipelotrichia</taxon>
        <taxon>Erysipelotrichales</taxon>
        <taxon>Erysipelotrichaceae</taxon>
        <taxon>Breznakia</taxon>
    </lineage>
</organism>
<reference evidence="14 15" key="1">
    <citation type="submission" date="2019-03" db="EMBL/GenBank/DDBJ databases">
        <title>Genomic Encyclopedia of Type Strains, Phase IV (KMG-IV): sequencing the most valuable type-strain genomes for metagenomic binning, comparative biology and taxonomic classification.</title>
        <authorList>
            <person name="Goeker M."/>
        </authorList>
    </citation>
    <scope>NUCLEOTIDE SEQUENCE [LARGE SCALE GENOMIC DNA]</scope>
    <source>
        <strain evidence="14 15">DSM 28867</strain>
    </source>
</reference>
<evidence type="ECO:0000256" key="2">
    <source>
        <dbReference type="ARBA" id="ARBA00004236"/>
    </source>
</evidence>
<sequence length="712" mass="79122">MITNPFRKSDQDRRRRSSNIFAKKDDLQKVINIRARVFIVLIVAAFAIISIKLVNIQLVKQDEYAIKLEAFTMKRQAFAPPRGDIKDRNGVLLASSKKSLSIFYYPPENITAKEEWELAEKILTDFGMSLTKTNSRGVESAAITERQLKDMHYLHEYQLHKENFNSLLTEEELTKANEGKLDNDDIYALKIERMDISGLDENTKKLYLTYMLMNQAPENEFKIIKEGVSNEQIAKLLENRSAYPGFEYRDDWERVYYDNDNPIVKSIVGSVSDQTQGLPSENMQYYLGLGYAMNQRIGISGIEKEYESFLVGTSKDYDISYDSEGIAKLDENNAGKSGYDLTLSIDVEMMKEADRLLREAMNSRSSDTEYFNNMYMTVLDVNTGEVLATAGIQKNKDGEIESIPSGTYLNAERVGSTVKMATLYMGLEEGVVGPGEVVIDQPLKFQGTDPFKSYQTWGALTDRSAIAVSSNVYMATIALRMAGMQSYVPEMAMPYAEGTFEKMRTYYNMFGLGVTTGLDVPTEGVGAIGGTEEHGKIMAMAIGQYDTYTSMQLAQYVATIANGGKRVQTHFLDRVTEVNDPDTVIYKMGANILSTLKGTSVETYISRAQEGMRGCIEGIDGKAGICPQEVSDAAVGVKMAVKTGTAENNVYLESGSVDTVSNSIVAYGPYEEPEIAISCIAPNYTSNSNNLGSNVCGAPVGKIAKYYFENKK</sequence>
<keyword evidence="8 11" id="KW-1133">Transmembrane helix</keyword>
<keyword evidence="9 11" id="KW-0472">Membrane</keyword>
<dbReference type="AlphaFoldDB" id="A0A4R7ZRJ0"/>
<feature type="transmembrane region" description="Helical" evidence="11">
    <location>
        <begin position="33"/>
        <end position="54"/>
    </location>
</feature>
<gene>
    <name evidence="14" type="ORF">EDD63_11343</name>
</gene>
<name>A0A4R7ZRJ0_9FIRM</name>
<dbReference type="InterPro" id="IPR012338">
    <property type="entry name" value="Beta-lactam/transpept-like"/>
</dbReference>
<dbReference type="SUPFAM" id="SSF56519">
    <property type="entry name" value="Penicillin binding protein dimerisation domain"/>
    <property type="match status" value="1"/>
</dbReference>
<evidence type="ECO:0000313" key="14">
    <source>
        <dbReference type="EMBL" id="TDW20362.1"/>
    </source>
</evidence>
<keyword evidence="4" id="KW-1003">Cell membrane</keyword>
<evidence type="ECO:0000256" key="1">
    <source>
        <dbReference type="ARBA" id="ARBA00004167"/>
    </source>
</evidence>
<feature type="domain" description="Penicillin-binding protein transpeptidase" evidence="12">
    <location>
        <begin position="374"/>
        <end position="685"/>
    </location>
</feature>
<dbReference type="InterPro" id="IPR036138">
    <property type="entry name" value="PBP_dimer_sf"/>
</dbReference>
<dbReference type="Gene3D" id="1.10.10.1230">
    <property type="entry name" value="Penicillin-binding protein, N-terminal non-catalytic domain, head sub-domain"/>
    <property type="match status" value="1"/>
</dbReference>
<evidence type="ECO:0000256" key="7">
    <source>
        <dbReference type="ARBA" id="ARBA00022984"/>
    </source>
</evidence>
<dbReference type="PANTHER" id="PTHR30627">
    <property type="entry name" value="PEPTIDOGLYCAN D,D-TRANSPEPTIDASE"/>
    <property type="match status" value="1"/>
</dbReference>
<dbReference type="OrthoDB" id="9770103at2"/>
<dbReference type="GO" id="GO:0009252">
    <property type="term" value="P:peptidoglycan biosynthetic process"/>
    <property type="evidence" value="ECO:0007669"/>
    <property type="project" value="UniProtKB-KW"/>
</dbReference>
<dbReference type="GO" id="GO:0008658">
    <property type="term" value="F:penicillin binding"/>
    <property type="evidence" value="ECO:0007669"/>
    <property type="project" value="InterPro"/>
</dbReference>
<comment type="similarity">
    <text evidence="3">Belongs to the transpeptidase family.</text>
</comment>
<keyword evidence="10" id="KW-0961">Cell wall biogenesis/degradation</keyword>
<evidence type="ECO:0000259" key="13">
    <source>
        <dbReference type="Pfam" id="PF03717"/>
    </source>
</evidence>
<evidence type="ECO:0000259" key="12">
    <source>
        <dbReference type="Pfam" id="PF00905"/>
    </source>
</evidence>
<evidence type="ECO:0000256" key="6">
    <source>
        <dbReference type="ARBA" id="ARBA00022960"/>
    </source>
</evidence>
<dbReference type="InterPro" id="IPR001460">
    <property type="entry name" value="PCN-bd_Tpept"/>
</dbReference>
<evidence type="ECO:0000256" key="5">
    <source>
        <dbReference type="ARBA" id="ARBA00022692"/>
    </source>
</evidence>
<feature type="domain" description="Penicillin-binding protein dimerisation" evidence="13">
    <location>
        <begin position="79"/>
        <end position="325"/>
    </location>
</feature>
<dbReference type="GO" id="GO:0005886">
    <property type="term" value="C:plasma membrane"/>
    <property type="evidence" value="ECO:0007669"/>
    <property type="project" value="UniProtKB-SubCell"/>
</dbReference>
<dbReference type="PANTHER" id="PTHR30627:SF2">
    <property type="entry name" value="PEPTIDOGLYCAN D,D-TRANSPEPTIDASE MRDA"/>
    <property type="match status" value="1"/>
</dbReference>
<protein>
    <submittedName>
        <fullName evidence="14">Penicillin-binding protein 3</fullName>
    </submittedName>
</protein>
<evidence type="ECO:0000256" key="3">
    <source>
        <dbReference type="ARBA" id="ARBA00007171"/>
    </source>
</evidence>
<keyword evidence="15" id="KW-1185">Reference proteome</keyword>
<evidence type="ECO:0000256" key="11">
    <source>
        <dbReference type="SAM" id="Phobius"/>
    </source>
</evidence>
<evidence type="ECO:0000313" key="15">
    <source>
        <dbReference type="Proteomes" id="UP000294743"/>
    </source>
</evidence>
<keyword evidence="5 11" id="KW-0812">Transmembrane</keyword>
<keyword evidence="7" id="KW-0573">Peptidoglycan synthesis</keyword>
<accession>A0A4R7ZRJ0</accession>
<dbReference type="SUPFAM" id="SSF56601">
    <property type="entry name" value="beta-lactamase/transpeptidase-like"/>
    <property type="match status" value="1"/>
</dbReference>